<evidence type="ECO:0000256" key="2">
    <source>
        <dbReference type="SAM" id="Phobius"/>
    </source>
</evidence>
<dbReference type="PANTHER" id="PTHR10566">
    <property type="entry name" value="CHAPERONE-ACTIVITY OF BC1 COMPLEX CABC1 -RELATED"/>
    <property type="match status" value="1"/>
</dbReference>
<dbReference type="SUPFAM" id="SSF56112">
    <property type="entry name" value="Protein kinase-like (PK-like)"/>
    <property type="match status" value="1"/>
</dbReference>
<dbReference type="InterPro" id="IPR004147">
    <property type="entry name" value="ABC1_dom"/>
</dbReference>
<protein>
    <recommendedName>
        <fullName evidence="3">ABC1 atypical kinase-like domain-containing protein</fullName>
    </recommendedName>
</protein>
<dbReference type="KEGG" id="fam:OYT1_ch0601"/>
<dbReference type="EMBL" id="AP018738">
    <property type="protein sequence ID" value="BBE50168.1"/>
    <property type="molecule type" value="Genomic_DNA"/>
</dbReference>
<name>A0A2Z6G9N5_9PROT</name>
<keyword evidence="2" id="KW-1133">Transmembrane helix</keyword>
<evidence type="ECO:0000313" key="5">
    <source>
        <dbReference type="Proteomes" id="UP000033070"/>
    </source>
</evidence>
<keyword evidence="2" id="KW-0472">Membrane</keyword>
<organism evidence="4 5">
    <name type="scientific">Ferriphaselus amnicola</name>
    <dbReference type="NCBI Taxonomy" id="1188319"/>
    <lineage>
        <taxon>Bacteria</taxon>
        <taxon>Pseudomonadati</taxon>
        <taxon>Pseudomonadota</taxon>
        <taxon>Betaproteobacteria</taxon>
        <taxon>Nitrosomonadales</taxon>
        <taxon>Gallionellaceae</taxon>
        <taxon>Ferriphaselus</taxon>
    </lineage>
</organism>
<dbReference type="Pfam" id="PF03109">
    <property type="entry name" value="ABC1"/>
    <property type="match status" value="1"/>
</dbReference>
<feature type="transmembrane region" description="Helical" evidence="2">
    <location>
        <begin position="529"/>
        <end position="555"/>
    </location>
</feature>
<proteinExistence type="inferred from homology"/>
<dbReference type="PANTHER" id="PTHR10566:SF113">
    <property type="entry name" value="PROTEIN ACTIVITY OF BC1 COMPLEX KINASE 7, CHLOROPLASTIC"/>
    <property type="match status" value="1"/>
</dbReference>
<accession>A0A2Z6G9N5</accession>
<dbReference type="AlphaFoldDB" id="A0A2Z6G9N5"/>
<dbReference type="InterPro" id="IPR011009">
    <property type="entry name" value="Kinase-like_dom_sf"/>
</dbReference>
<dbReference type="Proteomes" id="UP000033070">
    <property type="component" value="Chromosome"/>
</dbReference>
<evidence type="ECO:0000259" key="3">
    <source>
        <dbReference type="Pfam" id="PF03109"/>
    </source>
</evidence>
<dbReference type="RefSeq" id="WP_062625419.1">
    <property type="nucleotide sequence ID" value="NZ_AP018738.1"/>
</dbReference>
<comment type="similarity">
    <text evidence="1">Belongs to the protein kinase superfamily. ADCK protein kinase family.</text>
</comment>
<dbReference type="CDD" id="cd05121">
    <property type="entry name" value="ABC1_ADCK3-like"/>
    <property type="match status" value="1"/>
</dbReference>
<gene>
    <name evidence="4" type="ORF">OYT1_ch0601</name>
</gene>
<dbReference type="STRING" id="1188319.OYT1_00151"/>
<keyword evidence="2" id="KW-0812">Transmembrane</keyword>
<feature type="domain" description="ABC1 atypical kinase-like" evidence="3">
    <location>
        <begin position="100"/>
        <end position="342"/>
    </location>
</feature>
<feature type="transmembrane region" description="Helical" evidence="2">
    <location>
        <begin position="504"/>
        <end position="523"/>
    </location>
</feature>
<dbReference type="InterPro" id="IPR050154">
    <property type="entry name" value="UbiB_kinase"/>
</dbReference>
<evidence type="ECO:0000256" key="1">
    <source>
        <dbReference type="ARBA" id="ARBA00009670"/>
    </source>
</evidence>
<reference evidence="4 5" key="1">
    <citation type="submission" date="2018-06" db="EMBL/GenBank/DDBJ databases">
        <title>OYT1 Genome Sequencing.</title>
        <authorList>
            <person name="Kato S."/>
            <person name="Itoh T."/>
            <person name="Ohkuma M."/>
        </authorList>
    </citation>
    <scope>NUCLEOTIDE SEQUENCE [LARGE SCALE GENOMIC DNA]</scope>
    <source>
        <strain evidence="4 5">OYT1</strain>
    </source>
</reference>
<sequence length="560" mass="62950">MLIEAVSAMRDLPRLREITAVMFHYGFGDVMRRIGVVSMLERAGQILHRPSPPESRVELETPQRIRLAMEELGPTFVKLGQVMATRVDIFPPDWIAEFEKLQSSVPPLPFEVLLPDIERALGKSPFEVFSELNQIPCGSASIAQVHRAKLADGTDVVLKIRRPGIQTKIEADLRILKSIASLLELEIPESRRYQPVQLVKEFGRSLQRELDLAQEASSQERFSKNFAGDPHIIIPTIYWEWSSQGMNVQQFIDGIPGNQLARVEAAGLDRALLARRGADAVLKMILIDGYFHADPHPGNVFYLPGNRIAMLDFGMVGRLSDVRRKQIVDMLMALVQRDEQLLLDVLLDWTDDSDVDEARLVHDVNELIFNFEYVPLSDIRLGAVLGDITSIMREHHIVLPSDLVLLFKALITLEGLASQLDPTLRMADQVSPFLKVAIANRYRPDVLMRRGKQNLHEVMSILSGLPRDAARLIKEARRGRVKIDLDIKRLDHFGHQIDHSANRLTMGVLTAALFIGSSIVMTVQSGPTLFGLPLFGLIGYLIAFFNSVVIVLSIWHSNKE</sequence>
<keyword evidence="5" id="KW-1185">Reference proteome</keyword>
<dbReference type="OrthoDB" id="9795390at2"/>
<evidence type="ECO:0000313" key="4">
    <source>
        <dbReference type="EMBL" id="BBE50168.1"/>
    </source>
</evidence>